<gene>
    <name evidence="9" type="ORF">SAMN02745912_00304</name>
</gene>
<evidence type="ECO:0000256" key="4">
    <source>
        <dbReference type="ARBA" id="ARBA00022723"/>
    </source>
</evidence>
<dbReference type="GO" id="GO:0006526">
    <property type="term" value="P:L-arginine biosynthetic process"/>
    <property type="evidence" value="ECO:0007669"/>
    <property type="project" value="TreeGrafter"/>
</dbReference>
<evidence type="ECO:0000256" key="2">
    <source>
        <dbReference type="ARBA" id="ARBA00006247"/>
    </source>
</evidence>
<comment type="similarity">
    <text evidence="2">Belongs to the peptidase M20A family.</text>
</comment>
<evidence type="ECO:0000313" key="10">
    <source>
        <dbReference type="Proteomes" id="UP000184465"/>
    </source>
</evidence>
<dbReference type="SUPFAM" id="SSF55031">
    <property type="entry name" value="Bacterial exopeptidase dimerisation domain"/>
    <property type="match status" value="1"/>
</dbReference>
<dbReference type="STRING" id="1121301.SAMN02745912_00304"/>
<accession>A0A1M6K7L7</accession>
<keyword evidence="5" id="KW-0378">Hydrolase</keyword>
<evidence type="ECO:0000256" key="1">
    <source>
        <dbReference type="ARBA" id="ARBA00001947"/>
    </source>
</evidence>
<proteinExistence type="inferred from homology"/>
<dbReference type="Pfam" id="PF01546">
    <property type="entry name" value="Peptidase_M20"/>
    <property type="match status" value="1"/>
</dbReference>
<keyword evidence="6" id="KW-0862">Zinc</keyword>
<dbReference type="GO" id="GO:0008237">
    <property type="term" value="F:metallopeptidase activity"/>
    <property type="evidence" value="ECO:0007669"/>
    <property type="project" value="UniProtKB-KW"/>
</dbReference>
<dbReference type="InterPro" id="IPR002933">
    <property type="entry name" value="Peptidase_M20"/>
</dbReference>
<dbReference type="OrthoDB" id="9761532at2"/>
<dbReference type="InterPro" id="IPR050072">
    <property type="entry name" value="Peptidase_M20A"/>
</dbReference>
<dbReference type="GO" id="GO:0008270">
    <property type="term" value="F:zinc ion binding"/>
    <property type="evidence" value="ECO:0007669"/>
    <property type="project" value="InterPro"/>
</dbReference>
<protein>
    <submittedName>
        <fullName evidence="9">Dipeptidase, putative</fullName>
    </submittedName>
</protein>
<evidence type="ECO:0000256" key="7">
    <source>
        <dbReference type="ARBA" id="ARBA00022997"/>
    </source>
</evidence>
<dbReference type="PANTHER" id="PTHR43808">
    <property type="entry name" value="ACETYLORNITHINE DEACETYLASE"/>
    <property type="match status" value="1"/>
</dbReference>
<dbReference type="AlphaFoldDB" id="A0A1M6K7L7"/>
<dbReference type="PANTHER" id="PTHR43808:SF31">
    <property type="entry name" value="N-ACETYL-L-CITRULLINE DEACETYLASE"/>
    <property type="match status" value="1"/>
</dbReference>
<keyword evidence="4" id="KW-0479">Metal-binding</keyword>
<dbReference type="NCBIfam" id="TIGR01887">
    <property type="entry name" value="dipeptidaselike"/>
    <property type="match status" value="1"/>
</dbReference>
<keyword evidence="3" id="KW-0645">Protease</keyword>
<comment type="cofactor">
    <cofactor evidence="1">
        <name>Zn(2+)</name>
        <dbReference type="ChEBI" id="CHEBI:29105"/>
    </cofactor>
</comment>
<dbReference type="GO" id="GO:0016805">
    <property type="term" value="F:dipeptidase activity"/>
    <property type="evidence" value="ECO:0007669"/>
    <property type="project" value="UniProtKB-KW"/>
</dbReference>
<sequence>MTMDMIFEKLRNYRADMKEDLSQLVAINSERDLMTKRENAPFGIGIRKCFDKMIEFARREELSVEDFNGYAMHIDYGEGQETLAILGHLDIVGIQDRYKWDSNPFQLIEKEGFWYGRGVNDNKGPMIGCLYLLKILKELNYKPNKKIRLIIGGAEETTWECMRHYFKYNKMPIYGFSPDGDFPIINCEKGIGYYKYHRKKRATNDGIYNIISITSNEDITRVCSRVEVCIETQKPEELMKLISPEVESKVNENNLVLIYKGISAMGRNPHKGKNAIFKYIKDFKGIEGLDSRAKELIDFLDRYFLDSIYGEKLGLYYKDEETGHTTNNLSYITLNSNGYVISFDFRYPKGTSYGKIKERLIEIGLENELELMIIKEMPLLYVSPDSQLVRGLKLAYQNITGEKPKLFSKGAASYARVLRQGVAFGPTFSSDRPNSHNANECINVDNFMKALLIYANAIKLLT</sequence>
<reference evidence="9 10" key="1">
    <citation type="submission" date="2016-11" db="EMBL/GenBank/DDBJ databases">
        <authorList>
            <person name="Jaros S."/>
            <person name="Januszkiewicz K."/>
            <person name="Wedrychowicz H."/>
        </authorList>
    </citation>
    <scope>NUCLEOTIDE SEQUENCE [LARGE SCALE GENOMIC DNA]</scope>
    <source>
        <strain evidence="9 10">DSM 15212</strain>
    </source>
</reference>
<keyword evidence="8" id="KW-0482">Metalloprotease</keyword>
<dbReference type="EMBL" id="FRAG01000002">
    <property type="protein sequence ID" value="SHJ54961.1"/>
    <property type="molecule type" value="Genomic_DNA"/>
</dbReference>
<keyword evidence="10" id="KW-1185">Reference proteome</keyword>
<evidence type="ECO:0000256" key="8">
    <source>
        <dbReference type="ARBA" id="ARBA00023049"/>
    </source>
</evidence>
<dbReference type="SUPFAM" id="SSF53187">
    <property type="entry name" value="Zn-dependent exopeptidases"/>
    <property type="match status" value="1"/>
</dbReference>
<evidence type="ECO:0000313" key="9">
    <source>
        <dbReference type="EMBL" id="SHJ54961.1"/>
    </source>
</evidence>
<evidence type="ECO:0000256" key="6">
    <source>
        <dbReference type="ARBA" id="ARBA00022833"/>
    </source>
</evidence>
<dbReference type="InterPro" id="IPR010964">
    <property type="entry name" value="M20A_pepV-rel"/>
</dbReference>
<keyword evidence="7" id="KW-0224">Dipeptidase</keyword>
<name>A0A1M6K7L7_PARC5</name>
<organism evidence="9 10">
    <name type="scientific">Paramaledivibacter caminithermalis (strain DSM 15212 / CIP 107654 / DViRD3)</name>
    <name type="common">Clostridium caminithermale</name>
    <dbReference type="NCBI Taxonomy" id="1121301"/>
    <lineage>
        <taxon>Bacteria</taxon>
        <taxon>Bacillati</taxon>
        <taxon>Bacillota</taxon>
        <taxon>Clostridia</taxon>
        <taxon>Peptostreptococcales</taxon>
        <taxon>Caminicellaceae</taxon>
        <taxon>Paramaledivibacter</taxon>
    </lineage>
</organism>
<dbReference type="Proteomes" id="UP000184465">
    <property type="component" value="Unassembled WGS sequence"/>
</dbReference>
<dbReference type="GO" id="GO:0008777">
    <property type="term" value="F:acetylornithine deacetylase activity"/>
    <property type="evidence" value="ECO:0007669"/>
    <property type="project" value="TreeGrafter"/>
</dbReference>
<dbReference type="GO" id="GO:0006508">
    <property type="term" value="P:proteolysis"/>
    <property type="evidence" value="ECO:0007669"/>
    <property type="project" value="UniProtKB-KW"/>
</dbReference>
<evidence type="ECO:0000256" key="5">
    <source>
        <dbReference type="ARBA" id="ARBA00022801"/>
    </source>
</evidence>
<dbReference type="Gene3D" id="3.40.630.10">
    <property type="entry name" value="Zn peptidases"/>
    <property type="match status" value="1"/>
</dbReference>
<dbReference type="RefSeq" id="WP_073146617.1">
    <property type="nucleotide sequence ID" value="NZ_FRAG01000002.1"/>
</dbReference>
<evidence type="ECO:0000256" key="3">
    <source>
        <dbReference type="ARBA" id="ARBA00022670"/>
    </source>
</evidence>
<dbReference type="Gene3D" id="3.30.70.360">
    <property type="match status" value="2"/>
</dbReference>
<dbReference type="InterPro" id="IPR036264">
    <property type="entry name" value="Bact_exopeptidase_dim_dom"/>
</dbReference>